<comment type="caution">
    <text evidence="2">The sequence shown here is derived from an EMBL/GenBank/DDBJ whole genome shotgun (WGS) entry which is preliminary data.</text>
</comment>
<feature type="compositionally biased region" description="Basic and acidic residues" evidence="1">
    <location>
        <begin position="216"/>
        <end position="225"/>
    </location>
</feature>
<sequence>MSSRLPMAYHEYNMRMRIGKTHPRSPGDEVLEVWVWWTLTSNSPKAHYYKSGEGKGKDDKISIQTRDSYMLDLDTVPEDIIGPLTQDLFMGMHREISLWHWMGHFKTLKRADELKAHQAELQTSTPKKVPRSKKASQDTLKRNLEEDEDTEGSRKRLMTPKLKQEMKGGSDDDEEMDDNDDGNTNFANESGRAGFTNIDMAENNDQQDEPEPSIETPDHATEAVKVKPNSVVAADKRRKNLSVQFGSKPTIMGSTQSETVYDDDWTEYQDLVKGIMSFSAKLKAAKVKRDDA</sequence>
<evidence type="ECO:0000313" key="3">
    <source>
        <dbReference type="Proteomes" id="UP001140562"/>
    </source>
</evidence>
<feature type="compositionally biased region" description="Basic and acidic residues" evidence="1">
    <location>
        <begin position="135"/>
        <end position="144"/>
    </location>
</feature>
<feature type="compositionally biased region" description="Acidic residues" evidence="1">
    <location>
        <begin position="171"/>
        <end position="181"/>
    </location>
</feature>
<dbReference type="EMBL" id="JAPEUV010000131">
    <property type="protein sequence ID" value="KAJ4331993.1"/>
    <property type="molecule type" value="Genomic_DNA"/>
</dbReference>
<dbReference type="Proteomes" id="UP001140562">
    <property type="component" value="Unassembled WGS sequence"/>
</dbReference>
<name>A0A9W8WSJ0_9PLEO</name>
<reference evidence="2" key="1">
    <citation type="submission" date="2022-10" db="EMBL/GenBank/DDBJ databases">
        <title>Tapping the CABI collections for fungal endophytes: first genome assemblies for Collariella, Neodidymelliopsis, Ascochyta clinopodiicola, Didymella pomorum, Didymosphaeria variabile, Neocosmospora piperis and Neocucurbitaria cava.</title>
        <authorList>
            <person name="Hill R."/>
        </authorList>
    </citation>
    <scope>NUCLEOTIDE SEQUENCE</scope>
    <source>
        <strain evidence="2">IMI 360193</strain>
    </source>
</reference>
<evidence type="ECO:0000256" key="1">
    <source>
        <dbReference type="SAM" id="MobiDB-lite"/>
    </source>
</evidence>
<evidence type="ECO:0000313" key="2">
    <source>
        <dbReference type="EMBL" id="KAJ4331993.1"/>
    </source>
</evidence>
<gene>
    <name evidence="2" type="ORF">N0V87_008733</name>
</gene>
<organism evidence="2 3">
    <name type="scientific">Didymella glomerata</name>
    <dbReference type="NCBI Taxonomy" id="749621"/>
    <lineage>
        <taxon>Eukaryota</taxon>
        <taxon>Fungi</taxon>
        <taxon>Dikarya</taxon>
        <taxon>Ascomycota</taxon>
        <taxon>Pezizomycotina</taxon>
        <taxon>Dothideomycetes</taxon>
        <taxon>Pleosporomycetidae</taxon>
        <taxon>Pleosporales</taxon>
        <taxon>Pleosporineae</taxon>
        <taxon>Didymellaceae</taxon>
        <taxon>Didymella</taxon>
    </lineage>
</organism>
<feature type="region of interest" description="Disordered" evidence="1">
    <location>
        <begin position="119"/>
        <end position="228"/>
    </location>
</feature>
<dbReference type="AlphaFoldDB" id="A0A9W8WSJ0"/>
<protein>
    <submittedName>
        <fullName evidence="2">Uncharacterized protein</fullName>
    </submittedName>
</protein>
<accession>A0A9W8WSJ0</accession>
<keyword evidence="3" id="KW-1185">Reference proteome</keyword>
<proteinExistence type="predicted"/>